<accession>A0A4Y9R9H6</accession>
<dbReference type="PANTHER" id="PTHR37017">
    <property type="entry name" value="AB HYDROLASE-1 DOMAIN-CONTAINING PROTEIN-RELATED"/>
    <property type="match status" value="1"/>
</dbReference>
<dbReference type="SUPFAM" id="SSF53474">
    <property type="entry name" value="alpha/beta-Hydrolases"/>
    <property type="match status" value="1"/>
</dbReference>
<sequence>MPETITVVLVHGAFAESASWNGVLTHLHSTGIAAVAAPNHLRSVTTDAENVRRIVDSLGGPVLLVGHSYGGTVITEAAADDRNVKGLVFVAGFAPDHGETSLGLTNKFPGSTLGDTIRAIPLDDGTNDLVVDRDLFPEQFAADIPPAEAQIAAITQRPIRDFALNEPQPAPHASWKTLPTWFIYGSADKNIPPAGLRFMAERAGSLSTVEIGGASHSVMVSHPDAVASLIAAAVTHLTGPVSGEF</sequence>
<evidence type="ECO:0000313" key="2">
    <source>
        <dbReference type="EMBL" id="TFW00174.1"/>
    </source>
</evidence>
<dbReference type="PANTHER" id="PTHR37017:SF11">
    <property type="entry name" value="ESTERASE_LIPASE_THIOESTERASE DOMAIN-CONTAINING PROTEIN"/>
    <property type="match status" value="1"/>
</dbReference>
<comment type="caution">
    <text evidence="2">The sequence shown here is derived from an EMBL/GenBank/DDBJ whole genome shotgun (WGS) entry which is preliminary data.</text>
</comment>
<dbReference type="RefSeq" id="WP_135119004.1">
    <property type="nucleotide sequence ID" value="NZ_SPQZ01000001.1"/>
</dbReference>
<dbReference type="InterPro" id="IPR000073">
    <property type="entry name" value="AB_hydrolase_1"/>
</dbReference>
<dbReference type="Pfam" id="PF12697">
    <property type="entry name" value="Abhydrolase_6"/>
    <property type="match status" value="1"/>
</dbReference>
<dbReference type="GO" id="GO:0016787">
    <property type="term" value="F:hydrolase activity"/>
    <property type="evidence" value="ECO:0007669"/>
    <property type="project" value="UniProtKB-KW"/>
</dbReference>
<proteinExistence type="predicted"/>
<gene>
    <name evidence="2" type="ORF">E4M00_03020</name>
</gene>
<organism evidence="2 3">
    <name type="scientific">Orlajensenia leifsoniae</name>
    <dbReference type="NCBI Taxonomy" id="2561933"/>
    <lineage>
        <taxon>Bacteria</taxon>
        <taxon>Bacillati</taxon>
        <taxon>Actinomycetota</taxon>
        <taxon>Actinomycetes</taxon>
        <taxon>Micrococcales</taxon>
        <taxon>Microbacteriaceae</taxon>
        <taxon>Orlajensenia</taxon>
    </lineage>
</organism>
<dbReference type="EMBL" id="SPQZ01000001">
    <property type="protein sequence ID" value="TFW00174.1"/>
    <property type="molecule type" value="Genomic_DNA"/>
</dbReference>
<dbReference type="Gene3D" id="3.40.50.1820">
    <property type="entry name" value="alpha/beta hydrolase"/>
    <property type="match status" value="1"/>
</dbReference>
<keyword evidence="3" id="KW-1185">Reference proteome</keyword>
<name>A0A4Y9R9H6_9MICO</name>
<dbReference type="AlphaFoldDB" id="A0A4Y9R9H6"/>
<dbReference type="InterPro" id="IPR029058">
    <property type="entry name" value="AB_hydrolase_fold"/>
</dbReference>
<reference evidence="2 3" key="1">
    <citation type="journal article" date="2018" name="J. Microbiol.">
        <title>Leifsonia flava sp. nov., a novel actinobacterium isolated from the rhizosphere of Aquilegia viridiflora.</title>
        <authorList>
            <person name="Cai Y."/>
            <person name="Tao W.Z."/>
            <person name="Ma Y.J."/>
            <person name="Cheng J."/>
            <person name="Zhang M.Y."/>
            <person name="Zhang Y.X."/>
        </authorList>
    </citation>
    <scope>NUCLEOTIDE SEQUENCE [LARGE SCALE GENOMIC DNA]</scope>
    <source>
        <strain evidence="2 3">SYP-B2174</strain>
    </source>
</reference>
<keyword evidence="2" id="KW-0378">Hydrolase</keyword>
<dbReference type="InterPro" id="IPR052897">
    <property type="entry name" value="Sec-Metab_Biosynth_Hydrolase"/>
</dbReference>
<feature type="domain" description="AB hydrolase-1" evidence="1">
    <location>
        <begin position="7"/>
        <end position="228"/>
    </location>
</feature>
<protein>
    <submittedName>
        <fullName evidence="2">Alpha/beta hydrolase</fullName>
    </submittedName>
</protein>
<evidence type="ECO:0000259" key="1">
    <source>
        <dbReference type="Pfam" id="PF12697"/>
    </source>
</evidence>
<evidence type="ECO:0000313" key="3">
    <source>
        <dbReference type="Proteomes" id="UP000298127"/>
    </source>
</evidence>
<dbReference type="Proteomes" id="UP000298127">
    <property type="component" value="Unassembled WGS sequence"/>
</dbReference>